<dbReference type="PANTHER" id="PTHR37422:SF13">
    <property type="entry name" value="LIPOPOLYSACCHARIDE BIOSYNTHESIS PROTEIN PA4999-RELATED"/>
    <property type="match status" value="1"/>
</dbReference>
<feature type="transmembrane region" description="Helical" evidence="1">
    <location>
        <begin position="462"/>
        <end position="481"/>
    </location>
</feature>
<feature type="transmembrane region" description="Helical" evidence="1">
    <location>
        <begin position="16"/>
        <end position="35"/>
    </location>
</feature>
<feature type="transmembrane region" description="Helical" evidence="1">
    <location>
        <begin position="66"/>
        <end position="83"/>
    </location>
</feature>
<feature type="transmembrane region" description="Helical" evidence="1">
    <location>
        <begin position="493"/>
        <end position="515"/>
    </location>
</feature>
<dbReference type="STRING" id="1842727.RD110_14800"/>
<feature type="transmembrane region" description="Helical" evidence="1">
    <location>
        <begin position="399"/>
        <end position="415"/>
    </location>
</feature>
<feature type="transmembrane region" description="Helical" evidence="1">
    <location>
        <begin position="210"/>
        <end position="233"/>
    </location>
</feature>
<feature type="transmembrane region" description="Helical" evidence="1">
    <location>
        <begin position="95"/>
        <end position="117"/>
    </location>
</feature>
<keyword evidence="3" id="KW-1185">Reference proteome</keyword>
<keyword evidence="1" id="KW-0812">Transmembrane</keyword>
<proteinExistence type="predicted"/>
<keyword evidence="1" id="KW-1133">Transmembrane helix</keyword>
<gene>
    <name evidence="2" type="ORF">RD110_14800</name>
</gene>
<dbReference type="AlphaFoldDB" id="A0A1P8JX73"/>
<dbReference type="PANTHER" id="PTHR37422">
    <property type="entry name" value="TEICHURONIC ACID BIOSYNTHESIS PROTEIN TUAE"/>
    <property type="match status" value="1"/>
</dbReference>
<dbReference type="Gene3D" id="2.60.120.260">
    <property type="entry name" value="Galactose-binding domain-like"/>
    <property type="match status" value="1"/>
</dbReference>
<feature type="transmembrane region" description="Helical" evidence="1">
    <location>
        <begin position="374"/>
        <end position="393"/>
    </location>
</feature>
<feature type="transmembrane region" description="Helical" evidence="1">
    <location>
        <begin position="798"/>
        <end position="815"/>
    </location>
</feature>
<dbReference type="Proteomes" id="UP000186609">
    <property type="component" value="Chromosome"/>
</dbReference>
<keyword evidence="1" id="KW-0472">Membrane</keyword>
<feature type="transmembrane region" description="Helical" evidence="1">
    <location>
        <begin position="245"/>
        <end position="263"/>
    </location>
</feature>
<dbReference type="EMBL" id="CP019236">
    <property type="protein sequence ID" value="APW38301.1"/>
    <property type="molecule type" value="Genomic_DNA"/>
</dbReference>
<feature type="transmembrane region" description="Helical" evidence="1">
    <location>
        <begin position="269"/>
        <end position="286"/>
    </location>
</feature>
<evidence type="ECO:0000256" key="1">
    <source>
        <dbReference type="SAM" id="Phobius"/>
    </source>
</evidence>
<feature type="transmembrane region" description="Helical" evidence="1">
    <location>
        <begin position="321"/>
        <end position="339"/>
    </location>
</feature>
<protein>
    <submittedName>
        <fullName evidence="2">Uncharacterized protein</fullName>
    </submittedName>
</protein>
<evidence type="ECO:0000313" key="3">
    <source>
        <dbReference type="Proteomes" id="UP000186609"/>
    </source>
</evidence>
<dbReference type="KEGG" id="rhy:RD110_14800"/>
<feature type="transmembrane region" description="Helical" evidence="1">
    <location>
        <begin position="144"/>
        <end position="162"/>
    </location>
</feature>
<sequence length="825" mass="87570">MALACIGAGGLLAMHYPVVPVVAAVAFALAVAVFLRWPDLWLLAVPTLLPLVGFAPWTGWITFEELDLLVLAAAAGGYARAALPGAPLPARGQRVHLLSPGPLLLLLAFALSTLVAMERGFEDAGGFAFGWYQGYHEPMNSLRLAKSFFLAALVVPLWWGAVARRGEQAATWLATGLSLGLAAASLTTVWERLAFTGLFDFSSDYRTTGMFWEMHVGGAALDGFLTLCVPFAVREVFFARSTRRWAAAVACLALAGYACLTTFSRGVYLAVPIAVAVTLACCMLSARRQAASSARSAHSPPATTAGAPLPAAPVATSGGSGLLPGALLVASFTAAIWWVFPSSGYRGLLALLGALGLALPLARPMRGYKAVDWVMAVIGGAVLGAGAAAIASLVDKGAYFAYALSAAFCVCMLFLEHHSAAFGQRRGSAGLAAQLAFSGYLALLVSAVLVANHWGGPGALNAMLLVVLAFLLLVLWAGAAPKPPWPASYRWQATALAAMLMVGGTLGVMAGGAYMSERFSTSETDLDGRIDHWRRGWWMLSTPADQALGKGLGRFPASYFFAGVSEEHPGDYRLKSEPGNTYLTIGGGKQRYMGWGEMLRISQRIAPPTVPAKVSFMARAAQPVYLHLEVCQKHLLYNADCLLGSTTLDVKPDSKGQWQQVNVPLQGKELSASAWYAPRLTVFSIATGTAEGVVDIDRITLTDGQGRSLLDNGDFSQGLQRWFFSSDRNHMPWHIKSLLMNVLFDQGLVGLALFGLLGITALWRVVLGSAKDHALAPAIAGGLIGFVVVGLFDSLVDVPRLAFLFYLVLMLGLSVRPGKAPPLRR</sequence>
<feature type="transmembrane region" description="Helical" evidence="1">
    <location>
        <begin position="345"/>
        <end position="362"/>
    </location>
</feature>
<evidence type="ECO:0000313" key="2">
    <source>
        <dbReference type="EMBL" id="APW38301.1"/>
    </source>
</evidence>
<name>A0A1P8JX73_9BURK</name>
<feature type="transmembrane region" description="Helical" evidence="1">
    <location>
        <begin position="427"/>
        <end position="450"/>
    </location>
</feature>
<feature type="transmembrane region" description="Helical" evidence="1">
    <location>
        <begin position="40"/>
        <end position="60"/>
    </location>
</feature>
<dbReference type="InterPro" id="IPR051533">
    <property type="entry name" value="WaaL-like"/>
</dbReference>
<feature type="transmembrane region" description="Helical" evidence="1">
    <location>
        <begin position="774"/>
        <end position="792"/>
    </location>
</feature>
<organism evidence="2 3">
    <name type="scientific">Rhodoferax koreensis</name>
    <dbReference type="NCBI Taxonomy" id="1842727"/>
    <lineage>
        <taxon>Bacteria</taxon>
        <taxon>Pseudomonadati</taxon>
        <taxon>Pseudomonadota</taxon>
        <taxon>Betaproteobacteria</taxon>
        <taxon>Burkholderiales</taxon>
        <taxon>Comamonadaceae</taxon>
        <taxon>Rhodoferax</taxon>
    </lineage>
</organism>
<reference evidence="2 3" key="1">
    <citation type="submission" date="2017-01" db="EMBL/GenBank/DDBJ databases">
        <authorList>
            <person name="Mah S.A."/>
            <person name="Swanson W.J."/>
            <person name="Moy G.W."/>
            <person name="Vacquier V.D."/>
        </authorList>
    </citation>
    <scope>NUCLEOTIDE SEQUENCE [LARGE SCALE GENOMIC DNA]</scope>
    <source>
        <strain evidence="2 3">DCY110</strain>
    </source>
</reference>
<accession>A0A1P8JX73</accession>
<feature type="transmembrane region" description="Helical" evidence="1">
    <location>
        <begin position="169"/>
        <end position="190"/>
    </location>
</feature>
<feature type="transmembrane region" description="Helical" evidence="1">
    <location>
        <begin position="747"/>
        <end position="767"/>
    </location>
</feature>